<sequence>MSSTNIRRKHVDRTFAPDIGIRTLPPVEGSMPSNSPKPTIAVMSFGEMGTGIATLLKKYSYQVVTNLDGRSAKTKARVEALGVKCLPLTELVAEASLFLSVVPPAEAHELAETIARAFQESKLPSRELTYLDLNAMSPDLSRRIGQTITSAGMSFLDGALLGFPPRELENNAWFQPAMLLAGPKPTAGSSPWSEELLGILNIRHVGHDFGAASGLKTCFSAIYKGQSAVAIQAYTTAESLGVLPALREHMTEYFPTSTPIIESSIFNAQRKAYRWIKEMDEIEDTFAKEGGWDRDLFHGVSKVFGVVAEKTELRKENKEDVGDITAEICAGLRRKSI</sequence>
<dbReference type="InterPro" id="IPR015814">
    <property type="entry name" value="Pgluconate_DH_NAD-bd_C"/>
</dbReference>
<dbReference type="SUPFAM" id="SSF48179">
    <property type="entry name" value="6-phosphogluconate dehydrogenase C-terminal domain-like"/>
    <property type="match status" value="1"/>
</dbReference>
<dbReference type="Pfam" id="PF09130">
    <property type="entry name" value="DUF1932"/>
    <property type="match status" value="1"/>
</dbReference>
<dbReference type="OrthoDB" id="9988102at2759"/>
<keyword evidence="3" id="KW-1185">Reference proteome</keyword>
<comment type="caution">
    <text evidence="2">The sequence shown here is derived from an EMBL/GenBank/DDBJ whole genome shotgun (WGS) entry which is preliminary data.</text>
</comment>
<dbReference type="AlphaFoldDB" id="A0A7D8YTS2"/>
<proteinExistence type="predicted"/>
<dbReference type="InterPro" id="IPR036291">
    <property type="entry name" value="NAD(P)-bd_dom_sf"/>
</dbReference>
<name>A0A7D8YTS2_9HELO</name>
<dbReference type="SUPFAM" id="SSF51735">
    <property type="entry name" value="NAD(P)-binding Rossmann-fold domains"/>
    <property type="match status" value="1"/>
</dbReference>
<dbReference type="Proteomes" id="UP000481288">
    <property type="component" value="Unassembled WGS sequence"/>
</dbReference>
<dbReference type="InterPro" id="IPR013328">
    <property type="entry name" value="6PGD_dom2"/>
</dbReference>
<feature type="domain" description="Phosphogluconate dehydrogenase NAD-binding putative C-terminal" evidence="1">
    <location>
        <begin position="237"/>
        <end position="304"/>
    </location>
</feature>
<reference evidence="2 3" key="1">
    <citation type="submission" date="2018-05" db="EMBL/GenBank/DDBJ databases">
        <title>Whole genome sequencing for identification of molecular markers to develop diagnostic detection tools for the regulated plant pathogen Lachnellula willkommii.</title>
        <authorList>
            <person name="Giroux E."/>
            <person name="Bilodeau G."/>
        </authorList>
    </citation>
    <scope>NUCLEOTIDE SEQUENCE [LARGE SCALE GENOMIC DNA]</scope>
    <source>
        <strain evidence="2 3">CBS 625.97</strain>
    </source>
</reference>
<protein>
    <submittedName>
        <fullName evidence="2">Putative 28.5 kDa protein in 7S RNA 5'region</fullName>
    </submittedName>
</protein>
<dbReference type="InterPro" id="IPR008927">
    <property type="entry name" value="6-PGluconate_DH-like_C_sf"/>
</dbReference>
<dbReference type="Gene3D" id="3.40.50.720">
    <property type="entry name" value="NAD(P)-binding Rossmann-like Domain"/>
    <property type="match status" value="1"/>
</dbReference>
<accession>A0A7D8YTS2</accession>
<gene>
    <name evidence="2" type="primary">Y7SR</name>
    <name evidence="2" type="ORF">LCER1_G004657</name>
</gene>
<dbReference type="Gene3D" id="1.10.1040.10">
    <property type="entry name" value="N-(1-d-carboxylethyl)-l-norvaline Dehydrogenase, domain 2"/>
    <property type="match status" value="1"/>
</dbReference>
<evidence type="ECO:0000313" key="3">
    <source>
        <dbReference type="Proteomes" id="UP000481288"/>
    </source>
</evidence>
<dbReference type="EMBL" id="QGMG01000383">
    <property type="protein sequence ID" value="TVY54047.1"/>
    <property type="molecule type" value="Genomic_DNA"/>
</dbReference>
<evidence type="ECO:0000313" key="2">
    <source>
        <dbReference type="EMBL" id="TVY54047.1"/>
    </source>
</evidence>
<evidence type="ECO:0000259" key="1">
    <source>
        <dbReference type="Pfam" id="PF09130"/>
    </source>
</evidence>
<organism evidence="2 3">
    <name type="scientific">Lachnellula cervina</name>
    <dbReference type="NCBI Taxonomy" id="1316786"/>
    <lineage>
        <taxon>Eukaryota</taxon>
        <taxon>Fungi</taxon>
        <taxon>Dikarya</taxon>
        <taxon>Ascomycota</taxon>
        <taxon>Pezizomycotina</taxon>
        <taxon>Leotiomycetes</taxon>
        <taxon>Helotiales</taxon>
        <taxon>Lachnaceae</taxon>
        <taxon>Lachnellula</taxon>
    </lineage>
</organism>